<dbReference type="AlphaFoldDB" id="A0A0A0K0G1"/>
<evidence type="ECO:0000313" key="2">
    <source>
        <dbReference type="EMBL" id="KGN41822.1"/>
    </source>
</evidence>
<accession>A0A0A0K0G1</accession>
<evidence type="ECO:0000313" key="3">
    <source>
        <dbReference type="Proteomes" id="UP000030013"/>
    </source>
</evidence>
<organism evidence="2 3">
    <name type="scientific">Knoellia aerolata DSM 18566</name>
    <dbReference type="NCBI Taxonomy" id="1385519"/>
    <lineage>
        <taxon>Bacteria</taxon>
        <taxon>Bacillati</taxon>
        <taxon>Actinomycetota</taxon>
        <taxon>Actinomycetes</taxon>
        <taxon>Micrococcales</taxon>
        <taxon>Intrasporangiaceae</taxon>
        <taxon>Knoellia</taxon>
    </lineage>
</organism>
<dbReference type="Proteomes" id="UP000030013">
    <property type="component" value="Unassembled WGS sequence"/>
</dbReference>
<evidence type="ECO:0000256" key="1">
    <source>
        <dbReference type="SAM" id="MobiDB-lite"/>
    </source>
</evidence>
<reference evidence="2 3" key="1">
    <citation type="submission" date="2013-08" db="EMBL/GenBank/DDBJ databases">
        <title>The genome sequence of Knoellia aerolata.</title>
        <authorList>
            <person name="Zhu W."/>
            <person name="Wang G."/>
        </authorList>
    </citation>
    <scope>NUCLEOTIDE SEQUENCE [LARGE SCALE GENOMIC DNA]</scope>
    <source>
        <strain evidence="2 3">DSM 18566</strain>
    </source>
</reference>
<dbReference type="EMBL" id="AVPL01000012">
    <property type="protein sequence ID" value="KGN41822.1"/>
    <property type="molecule type" value="Genomic_DNA"/>
</dbReference>
<gene>
    <name evidence="2" type="ORF">N801_04650</name>
</gene>
<sequence length="66" mass="7033">MKDRPGLRQDCQCLSHSLFAFCASSPSASRGITQRRELLGLAIRTSPTDSHQCPTPAPASVTSTMG</sequence>
<protein>
    <submittedName>
        <fullName evidence="2">Uncharacterized protein</fullName>
    </submittedName>
</protein>
<comment type="caution">
    <text evidence="2">The sequence shown here is derived from an EMBL/GenBank/DDBJ whole genome shotgun (WGS) entry which is preliminary data.</text>
</comment>
<name>A0A0A0K0G1_9MICO</name>
<proteinExistence type="predicted"/>
<feature type="region of interest" description="Disordered" evidence="1">
    <location>
        <begin position="45"/>
        <end position="66"/>
    </location>
</feature>
<keyword evidence="3" id="KW-1185">Reference proteome</keyword>